<keyword evidence="3" id="KW-0175">Coiled coil</keyword>
<accession>A0ABP0UAD3</accession>
<sequence>MSSPSNATNATKWMSYLAEGLLAEEEVQPANPFFWCTGQQPVEQLDCSADNECSKGESDVPDKGCSRKRLREEVCSGAGNKACREKMRRDRLNDRFLELSAALEPGRPPKTDKATILCDAVRILTQLRSEAQQLQDSNNQLRDAIKDLKTEKNELRDEKTRLKADKERLEQQVKAMTIPTGYMPHPAAIHAAAAAFAAQSQAASNKAAQMAGYPGMAMWQWMPPAAVDTSQDHVLRPPVA</sequence>
<evidence type="ECO:0000256" key="2">
    <source>
        <dbReference type="ARBA" id="ARBA00023163"/>
    </source>
</evidence>
<dbReference type="EMBL" id="OZ019894">
    <property type="protein sequence ID" value="CAK9216289.1"/>
    <property type="molecule type" value="Genomic_DNA"/>
</dbReference>
<feature type="domain" description="BHLH" evidence="4">
    <location>
        <begin position="76"/>
        <end position="127"/>
    </location>
</feature>
<keyword evidence="1" id="KW-0805">Transcription regulation</keyword>
<evidence type="ECO:0000313" key="5">
    <source>
        <dbReference type="EMBL" id="CAK9216289.1"/>
    </source>
</evidence>
<dbReference type="SUPFAM" id="SSF47459">
    <property type="entry name" value="HLH, helix-loop-helix DNA-binding domain"/>
    <property type="match status" value="1"/>
</dbReference>
<dbReference type="InterPro" id="IPR044818">
    <property type="entry name" value="ILR3-like"/>
</dbReference>
<organism evidence="5 6">
    <name type="scientific">Sphagnum troendelagicum</name>
    <dbReference type="NCBI Taxonomy" id="128251"/>
    <lineage>
        <taxon>Eukaryota</taxon>
        <taxon>Viridiplantae</taxon>
        <taxon>Streptophyta</taxon>
        <taxon>Embryophyta</taxon>
        <taxon>Bryophyta</taxon>
        <taxon>Sphagnophytina</taxon>
        <taxon>Sphagnopsida</taxon>
        <taxon>Sphagnales</taxon>
        <taxon>Sphagnaceae</taxon>
        <taxon>Sphagnum</taxon>
    </lineage>
</organism>
<evidence type="ECO:0000259" key="4">
    <source>
        <dbReference type="PROSITE" id="PS50888"/>
    </source>
</evidence>
<evidence type="ECO:0000256" key="3">
    <source>
        <dbReference type="SAM" id="Coils"/>
    </source>
</evidence>
<protein>
    <recommendedName>
        <fullName evidence="4">BHLH domain-containing protein</fullName>
    </recommendedName>
</protein>
<dbReference type="InterPro" id="IPR011598">
    <property type="entry name" value="bHLH_dom"/>
</dbReference>
<dbReference type="PANTHER" id="PTHR46133:SF15">
    <property type="entry name" value="BHLH TRANSCRIPTION FACTOR"/>
    <property type="match status" value="1"/>
</dbReference>
<dbReference type="Proteomes" id="UP001497512">
    <property type="component" value="Chromosome 2"/>
</dbReference>
<keyword evidence="2" id="KW-0804">Transcription</keyword>
<evidence type="ECO:0000256" key="1">
    <source>
        <dbReference type="ARBA" id="ARBA00023015"/>
    </source>
</evidence>
<reference evidence="5" key="1">
    <citation type="submission" date="2024-02" db="EMBL/GenBank/DDBJ databases">
        <authorList>
            <consortium name="ELIXIR-Norway"/>
            <consortium name="Elixir Norway"/>
        </authorList>
    </citation>
    <scope>NUCLEOTIDE SEQUENCE</scope>
</reference>
<dbReference type="PANTHER" id="PTHR46133">
    <property type="entry name" value="BHLH TRANSCRIPTION FACTOR"/>
    <property type="match status" value="1"/>
</dbReference>
<dbReference type="Gene3D" id="4.10.280.10">
    <property type="entry name" value="Helix-loop-helix DNA-binding domain"/>
    <property type="match status" value="1"/>
</dbReference>
<dbReference type="PROSITE" id="PS50888">
    <property type="entry name" value="BHLH"/>
    <property type="match status" value="1"/>
</dbReference>
<feature type="coiled-coil region" evidence="3">
    <location>
        <begin position="124"/>
        <end position="172"/>
    </location>
</feature>
<evidence type="ECO:0000313" key="6">
    <source>
        <dbReference type="Proteomes" id="UP001497512"/>
    </source>
</evidence>
<dbReference type="InterPro" id="IPR036638">
    <property type="entry name" value="HLH_DNA-bd_sf"/>
</dbReference>
<keyword evidence="6" id="KW-1185">Reference proteome</keyword>
<gene>
    <name evidence="5" type="ORF">CSSPTR1EN2_LOCUS13396</name>
</gene>
<name>A0ABP0UAD3_9BRYO</name>
<dbReference type="CDD" id="cd11446">
    <property type="entry name" value="bHLH_AtILR3_like"/>
    <property type="match status" value="1"/>
</dbReference>
<dbReference type="SMART" id="SM00353">
    <property type="entry name" value="HLH"/>
    <property type="match status" value="1"/>
</dbReference>
<proteinExistence type="predicted"/>
<dbReference type="Pfam" id="PF00010">
    <property type="entry name" value="HLH"/>
    <property type="match status" value="1"/>
</dbReference>